<evidence type="ECO:0000256" key="2">
    <source>
        <dbReference type="SAM" id="MobiDB-lite"/>
    </source>
</evidence>
<dbReference type="Pfam" id="PF04650">
    <property type="entry name" value="YSIRK_signal"/>
    <property type="match status" value="1"/>
</dbReference>
<feature type="region of interest" description="Disordered" evidence="2">
    <location>
        <begin position="164"/>
        <end position="195"/>
    </location>
</feature>
<feature type="region of interest" description="Disordered" evidence="2">
    <location>
        <begin position="1261"/>
        <end position="1288"/>
    </location>
</feature>
<dbReference type="Gene3D" id="3.10.20.470">
    <property type="match status" value="2"/>
</dbReference>
<feature type="domain" description="Mucin binding" evidence="4">
    <location>
        <begin position="881"/>
        <end position="950"/>
    </location>
</feature>
<reference evidence="6 7" key="2">
    <citation type="submission" date="2018-12" db="EMBL/GenBank/DDBJ databases">
        <title>Whole-genome sequences of fifteen clinical Streptococcus suis strains isolated from pigs between 2006 and 2018.</title>
        <authorList>
            <person name="Stevens M.J.A."/>
            <person name="Cernela N."/>
            <person name="Spoerry Serrano N."/>
            <person name="Schmitt S."/>
            <person name="Schrenzel J."/>
            <person name="Stephan R."/>
        </authorList>
    </citation>
    <scope>NUCLEOTIDE SEQUENCE [LARGE SCALE GENOMIC DNA]</scope>
    <source>
        <strain evidence="6 7">SS1014</strain>
    </source>
</reference>
<feature type="region of interest" description="Disordered" evidence="2">
    <location>
        <begin position="1140"/>
        <end position="1173"/>
    </location>
</feature>
<feature type="region of interest" description="Disordered" evidence="2">
    <location>
        <begin position="51"/>
        <end position="83"/>
    </location>
</feature>
<dbReference type="InterPro" id="IPR041495">
    <property type="entry name" value="Mub_B2"/>
</dbReference>
<accession>A0A426T2Q7</accession>
<protein>
    <submittedName>
        <fullName evidence="6">YSIRK-type signal peptide-containing protein</fullName>
    </submittedName>
</protein>
<keyword evidence="1" id="KW-0732">Signal</keyword>
<dbReference type="Pfam" id="PF17966">
    <property type="entry name" value="Muc_B2"/>
    <property type="match status" value="2"/>
</dbReference>
<dbReference type="RefSeq" id="WP_125184090.1">
    <property type="nucleotide sequence ID" value="NZ_RSDG01000073.1"/>
</dbReference>
<feature type="non-terminal residue" evidence="6">
    <location>
        <position position="1327"/>
    </location>
</feature>
<dbReference type="Pfam" id="PF17965">
    <property type="entry name" value="MucBP_2"/>
    <property type="match status" value="2"/>
</dbReference>
<feature type="compositionally biased region" description="Low complexity" evidence="2">
    <location>
        <begin position="169"/>
        <end position="195"/>
    </location>
</feature>
<dbReference type="Proteomes" id="UP000273973">
    <property type="component" value="Unassembled WGS sequence"/>
</dbReference>
<evidence type="ECO:0000259" key="4">
    <source>
        <dbReference type="Pfam" id="PF17965"/>
    </source>
</evidence>
<organism evidence="6 7">
    <name type="scientific">Streptococcus suis</name>
    <dbReference type="NCBI Taxonomy" id="1307"/>
    <lineage>
        <taxon>Bacteria</taxon>
        <taxon>Bacillati</taxon>
        <taxon>Bacillota</taxon>
        <taxon>Bacilli</taxon>
        <taxon>Lactobacillales</taxon>
        <taxon>Streptococcaceae</taxon>
        <taxon>Streptococcus</taxon>
    </lineage>
</organism>
<feature type="domain" description="Mucin binding" evidence="4">
    <location>
        <begin position="1181"/>
        <end position="1252"/>
    </location>
</feature>
<sequence length="1327" mass="142877">MHHSRRKSFDWYGLKQHFSIRKYHFGAASVLLGMSIALGTGTQVVQAAETVTAPESTSVASSTSATESTTSETSTETATSSSSERTVEVGYIVKYATEDDTLVNASVETVSVTTTETIAKATVSVTAVVPEGYELASGQSATVSQEVTENGVNIVTVKVVKKAEEKAATSETTTTASTETATAKSTEDAATTTATVSEAVKTPATVEEAKVVLEQVTSEAEVLANETNRLVAADNTNEVLKTAAAATKLVATKATVTFQNAFATLEEVNAQINAVRSNVEALALELRKFLGTDVIQVALTTTTASATVTQSTGNWTENAAVLNKEVAEQEATITPTDEDINSEYKLTEVADYKTFFVVDLSGNQDPTDTSIKNEGSFNYRFDKNWYMRFSTNSTLNDGSVLAELVDRSANHNVVETLTISPGESKQFNNIKTLAASSPIKENKSFQYKITNSEYNFSKDGQTSTLRNLDVYAGIGGAALSTIIYSSASTTIQGSVQNSFSSPIPTSGLDVTTKYVLEKTALKEEKLLATYTLSDANTGDTYTIAGAADFENYELVKTPQSNTGVVGPTYIKGSYVISGSWAASHNVVMVQTFSKEDGTSKFLNFALNVDHEDVKEYYKKTDVTAEDLKLEETIAIINDTSLSNEEKLTKIKALNAPYTLMFVSEDIAPRAANTGPDLLTGKEVWTYTSNRLWIRNSYAPPYGDRKYGPVSHEITNTLFEQNGYPKGMFLPYEYILVNESGKYIDFDGNVHTGSNKTSFGGKRMFMFNVFSPSTGDVTYYYAEKGGVKVYYINEDGDEIATANLVIDHETSGTTFNVKSAEKSEITAADGTVYLFKAIDTNIKKATDPEERFTEKITSYEGAIKVDTVQELTLVYVKQQVGTVKFVDTTDNTVKFTENLSGKTGDEFGFDPAAKIKEFENLGYTVVNKDNYSSTGTFDNIDGNSQDFVFELTPKVSPITPDKPGKPGEPIDPNNPDGPKWPTDKGVDDVTRTISRTVTYVKAEGGEAAPGSSNSVTFERSGEINHVTGEVTWQAWTAKNGDATLEGNPLPVVTGYLAQSATNNGTKVELDSTVANVAATETTGNITEVVTYVKLGSWIPQPPTGTVEVPPTVYPNDPTDPTQPGTDVPTIPYIPGYIPVGPDGTTPLEPVDPDDPTKGYKAPPVPGDPTTDTKIPYVKASQTGSVKFVDTTDGSVKFTETLNGQTGDEFGYDPAAKIKEFENLGYTVVNRDGYSSTGTFDNIDGNSQDFTYELTPKVSPITPDKPGVPGQPIDPNNPDGPTWPTDKGVDDVTRTISRTVTYVKAEGGEAAPGSSNSVTFERSGEINHV</sequence>
<dbReference type="InterPro" id="IPR005877">
    <property type="entry name" value="YSIRK_signal_dom"/>
</dbReference>
<evidence type="ECO:0000313" key="7">
    <source>
        <dbReference type="Proteomes" id="UP000273973"/>
    </source>
</evidence>
<feature type="domain" description="Mub B2-like" evidence="5">
    <location>
        <begin position="986"/>
        <end position="1092"/>
    </location>
</feature>
<proteinExistence type="predicted"/>
<evidence type="ECO:0000313" key="6">
    <source>
        <dbReference type="EMBL" id="RRR45256.1"/>
    </source>
</evidence>
<comment type="caution">
    <text evidence="6">The sequence shown here is derived from an EMBL/GenBank/DDBJ whole genome shotgun (WGS) entry which is preliminary data.</text>
</comment>
<feature type="domain" description="YSIRK Gram-positive signal peptide" evidence="3">
    <location>
        <begin position="15"/>
        <end position="33"/>
    </location>
</feature>
<feature type="domain" description="Mub B2-like" evidence="5">
    <location>
        <begin position="1288"/>
        <end position="1327"/>
    </location>
</feature>
<dbReference type="Gene3D" id="2.60.40.4300">
    <property type="match status" value="1"/>
</dbReference>
<feature type="region of interest" description="Disordered" evidence="2">
    <location>
        <begin position="953"/>
        <end position="985"/>
    </location>
</feature>
<reference evidence="6 7" key="1">
    <citation type="submission" date="2018-11" db="EMBL/GenBank/DDBJ databases">
        <authorList>
            <person name="Stevens M.J."/>
            <person name="Cernela N."/>
            <person name="Spoerry Serrano N."/>
            <person name="Schmitt S."/>
            <person name="Schrenzel J."/>
            <person name="Stephan R."/>
        </authorList>
    </citation>
    <scope>NUCLEOTIDE SEQUENCE [LARGE SCALE GENOMIC DNA]</scope>
    <source>
        <strain evidence="6 7">SS1014</strain>
    </source>
</reference>
<dbReference type="NCBIfam" id="TIGR01168">
    <property type="entry name" value="YSIRK_signal"/>
    <property type="match status" value="1"/>
</dbReference>
<evidence type="ECO:0000259" key="3">
    <source>
        <dbReference type="Pfam" id="PF04650"/>
    </source>
</evidence>
<dbReference type="InterPro" id="IPR041558">
    <property type="entry name" value="MucBP_2"/>
</dbReference>
<evidence type="ECO:0000256" key="1">
    <source>
        <dbReference type="ARBA" id="ARBA00022729"/>
    </source>
</evidence>
<name>A0A426T2Q7_STRSU</name>
<dbReference type="EMBL" id="RSDG01000073">
    <property type="protein sequence ID" value="RRR45256.1"/>
    <property type="molecule type" value="Genomic_DNA"/>
</dbReference>
<feature type="region of interest" description="Disordered" evidence="2">
    <location>
        <begin position="1305"/>
        <end position="1327"/>
    </location>
</feature>
<gene>
    <name evidence="6" type="ORF">EJA00_08920</name>
</gene>
<evidence type="ECO:0000259" key="5">
    <source>
        <dbReference type="Pfam" id="PF17966"/>
    </source>
</evidence>